<name>A0A8D9BQP2_9HEMI</name>
<keyword evidence="1" id="KW-0732">Signal</keyword>
<proteinExistence type="predicted"/>
<evidence type="ECO:0008006" key="3">
    <source>
        <dbReference type="Google" id="ProtNLM"/>
    </source>
</evidence>
<protein>
    <recommendedName>
        <fullName evidence="3">Secreted protein</fullName>
    </recommendedName>
</protein>
<feature type="signal peptide" evidence="1">
    <location>
        <begin position="1"/>
        <end position="18"/>
    </location>
</feature>
<evidence type="ECO:0000256" key="1">
    <source>
        <dbReference type="SAM" id="SignalP"/>
    </source>
</evidence>
<dbReference type="AlphaFoldDB" id="A0A8D9BQP2"/>
<accession>A0A8D9BQP2</accession>
<sequence length="103" mass="11447">MSSSLNLALLCLYSTFLSQSSYLSNLFDKHRILFLQLRNPVRILGPNTGFAFQKKNKFLFRTVCVVCVPQSGPGHKPVDPLAGFVNGFAQVFIVFNYGDASLD</sequence>
<organism evidence="2">
    <name type="scientific">Cacopsylla melanoneura</name>
    <dbReference type="NCBI Taxonomy" id="428564"/>
    <lineage>
        <taxon>Eukaryota</taxon>
        <taxon>Metazoa</taxon>
        <taxon>Ecdysozoa</taxon>
        <taxon>Arthropoda</taxon>
        <taxon>Hexapoda</taxon>
        <taxon>Insecta</taxon>
        <taxon>Pterygota</taxon>
        <taxon>Neoptera</taxon>
        <taxon>Paraneoptera</taxon>
        <taxon>Hemiptera</taxon>
        <taxon>Sternorrhyncha</taxon>
        <taxon>Psylloidea</taxon>
        <taxon>Psyllidae</taxon>
        <taxon>Psyllinae</taxon>
        <taxon>Cacopsylla</taxon>
    </lineage>
</organism>
<dbReference type="EMBL" id="HBUF01667003">
    <property type="protein sequence ID" value="CAG6789833.1"/>
    <property type="molecule type" value="Transcribed_RNA"/>
</dbReference>
<feature type="chain" id="PRO_5034548851" description="Secreted protein" evidence="1">
    <location>
        <begin position="19"/>
        <end position="103"/>
    </location>
</feature>
<reference evidence="2" key="1">
    <citation type="submission" date="2021-05" db="EMBL/GenBank/DDBJ databases">
        <authorList>
            <person name="Alioto T."/>
            <person name="Alioto T."/>
            <person name="Gomez Garrido J."/>
        </authorList>
    </citation>
    <scope>NUCLEOTIDE SEQUENCE</scope>
</reference>
<evidence type="ECO:0000313" key="2">
    <source>
        <dbReference type="EMBL" id="CAG6789833.1"/>
    </source>
</evidence>